<accession>A0A835IB65</accession>
<dbReference type="OrthoDB" id="1939272at2759"/>
<feature type="compositionally biased region" description="Polar residues" evidence="1">
    <location>
        <begin position="373"/>
        <end position="386"/>
    </location>
</feature>
<dbReference type="EMBL" id="JADFTS010000003">
    <property type="protein sequence ID" value="KAF9614611.1"/>
    <property type="molecule type" value="Genomic_DNA"/>
</dbReference>
<evidence type="ECO:0000313" key="4">
    <source>
        <dbReference type="Proteomes" id="UP000631114"/>
    </source>
</evidence>
<evidence type="ECO:0000256" key="1">
    <source>
        <dbReference type="SAM" id="MobiDB-lite"/>
    </source>
</evidence>
<feature type="region of interest" description="Disordered" evidence="1">
    <location>
        <begin position="170"/>
        <end position="223"/>
    </location>
</feature>
<name>A0A835IB65_9MAGN</name>
<keyword evidence="2" id="KW-1133">Transmembrane helix</keyword>
<evidence type="ECO:0000256" key="2">
    <source>
        <dbReference type="SAM" id="Phobius"/>
    </source>
</evidence>
<dbReference type="PANTHER" id="PTHR36810">
    <property type="entry name" value="BNACNNG47150D PROTEIN"/>
    <property type="match status" value="1"/>
</dbReference>
<feature type="compositionally biased region" description="Basic and acidic residues" evidence="1">
    <location>
        <begin position="273"/>
        <end position="283"/>
    </location>
</feature>
<feature type="region of interest" description="Disordered" evidence="1">
    <location>
        <begin position="751"/>
        <end position="770"/>
    </location>
</feature>
<dbReference type="AlphaFoldDB" id="A0A835IB65"/>
<feature type="transmembrane region" description="Helical" evidence="2">
    <location>
        <begin position="781"/>
        <end position="805"/>
    </location>
</feature>
<sequence>MPGTIQVSVLELVGLPSSSISVKISMGKREYQMWDNEEFSFPLTTVRDNLIVTLCDIEGNELSQTGVSTKLVMEKGSWDDIFPLEGGGRLHMKLQFILSEEERKRIRTMRESALKKKREELLINNKRYPEATAVATVVHNSAAGSLSLNHEVTDSNERVACMGAESITGRSIHGHTTSSPIIHCKDPESSPENRRAVHLENAKPKTADGREGTPTAVEPPEEEKFLGGTAKALQEHKTLHLSETPHQIVKDIYDQSPPTSIPRKAISSNGACEHSEIPSKNETDGTEVTPVLSQELNAVHHKEATQKIPEELDAQLPSIDVFTRCNSSQNETDGTEATPVPSGQLKALHLKEAKQKIPEELDTRSPPTDVATRPNSSQNQTHATIRQITLEKKSRINEADGKETSSAAKLSKELKVFHLAKVTRQVSEKADTQLTPKVVQTSFISSQNPSSTFLLGEKSSSDSSPFKENQTHTIENQTTMEKTPSNVTKMISAFESSLSQVPVPPASALKFKIPTNKTKTEVTMGGSSVNATKMEDTTAKKHQIKERELDLSALINPLDVTLQQRNDSNALTVEASDTVVITQNSTQFEVLDAIPAADGRNNSSKQVEFKIHNAKGALVEEFGGTSEDETATVSGRVLDDLFSTEHNENVHCEQQGSSINLESGCRAYGDNSESKRATSIEMRKSLKCLGVEEYQSEVMGSWTLPDEPSSLCITTGSKQMNDSVGSFNNSREGDQRESSLYVIGLEKEEPKDAETSVKVNNTKRDSPHLRKSNLEKLKDNIVSGGLLGQAVRIAIMVAFGTLVVVTRQRK</sequence>
<evidence type="ECO:0000313" key="3">
    <source>
        <dbReference type="EMBL" id="KAF9614611.1"/>
    </source>
</evidence>
<keyword evidence="2" id="KW-0812">Transmembrane</keyword>
<gene>
    <name evidence="3" type="ORF">IFM89_019588</name>
</gene>
<proteinExistence type="predicted"/>
<dbReference type="PANTHER" id="PTHR36810:SF1">
    <property type="entry name" value="OS05G0232200 PROTEIN"/>
    <property type="match status" value="1"/>
</dbReference>
<feature type="compositionally biased region" description="Basic and acidic residues" evidence="1">
    <location>
        <begin position="183"/>
        <end position="211"/>
    </location>
</feature>
<feature type="region of interest" description="Disordered" evidence="1">
    <location>
        <begin position="255"/>
        <end position="287"/>
    </location>
</feature>
<reference evidence="3 4" key="1">
    <citation type="submission" date="2020-10" db="EMBL/GenBank/DDBJ databases">
        <title>The Coptis chinensis genome and diversification of protoberbering-type alkaloids.</title>
        <authorList>
            <person name="Wang B."/>
            <person name="Shu S."/>
            <person name="Song C."/>
            <person name="Liu Y."/>
        </authorList>
    </citation>
    <scope>NUCLEOTIDE SEQUENCE [LARGE SCALE GENOMIC DNA]</scope>
    <source>
        <strain evidence="3">HL-2020</strain>
        <tissue evidence="3">Leaf</tissue>
    </source>
</reference>
<dbReference type="Proteomes" id="UP000631114">
    <property type="component" value="Unassembled WGS sequence"/>
</dbReference>
<protein>
    <submittedName>
        <fullName evidence="3">Uncharacterized protein</fullName>
    </submittedName>
</protein>
<organism evidence="3 4">
    <name type="scientific">Coptis chinensis</name>
    <dbReference type="NCBI Taxonomy" id="261450"/>
    <lineage>
        <taxon>Eukaryota</taxon>
        <taxon>Viridiplantae</taxon>
        <taxon>Streptophyta</taxon>
        <taxon>Embryophyta</taxon>
        <taxon>Tracheophyta</taxon>
        <taxon>Spermatophyta</taxon>
        <taxon>Magnoliopsida</taxon>
        <taxon>Ranunculales</taxon>
        <taxon>Ranunculaceae</taxon>
        <taxon>Coptidoideae</taxon>
        <taxon>Coptis</taxon>
    </lineage>
</organism>
<keyword evidence="2" id="KW-0472">Membrane</keyword>
<feature type="region of interest" description="Disordered" evidence="1">
    <location>
        <begin position="356"/>
        <end position="386"/>
    </location>
</feature>
<keyword evidence="4" id="KW-1185">Reference proteome</keyword>
<comment type="caution">
    <text evidence="3">The sequence shown here is derived from an EMBL/GenBank/DDBJ whole genome shotgun (WGS) entry which is preliminary data.</text>
</comment>